<dbReference type="InterPro" id="IPR043502">
    <property type="entry name" value="DNA/RNA_pol_sf"/>
</dbReference>
<dbReference type="PANTHER" id="PTHR24559:SF444">
    <property type="entry name" value="REVERSE TRANSCRIPTASE DOMAIN-CONTAINING PROTEIN"/>
    <property type="match status" value="1"/>
</dbReference>
<dbReference type="InterPro" id="IPR053134">
    <property type="entry name" value="RNA-dir_DNA_polymerase"/>
</dbReference>
<name>A0AAF0U8Y7_SOLVR</name>
<dbReference type="InterPro" id="IPR043128">
    <property type="entry name" value="Rev_trsase/Diguanyl_cyclase"/>
</dbReference>
<dbReference type="Pfam" id="PF00078">
    <property type="entry name" value="RVT_1"/>
    <property type="match status" value="1"/>
</dbReference>
<dbReference type="Gene3D" id="3.10.10.10">
    <property type="entry name" value="HIV Type 1 Reverse Transcriptase, subunit A, domain 1"/>
    <property type="match status" value="1"/>
</dbReference>
<feature type="domain" description="Reverse transcriptase" evidence="1">
    <location>
        <begin position="17"/>
        <end position="174"/>
    </location>
</feature>
<dbReference type="CDD" id="cd01647">
    <property type="entry name" value="RT_LTR"/>
    <property type="match status" value="1"/>
</dbReference>
<reference evidence="2" key="1">
    <citation type="submission" date="2023-08" db="EMBL/GenBank/DDBJ databases">
        <title>A de novo genome assembly of Solanum verrucosum Schlechtendal, a Mexican diploid species geographically isolated from the other diploid A-genome species in potato relatives.</title>
        <authorList>
            <person name="Hosaka K."/>
        </authorList>
    </citation>
    <scope>NUCLEOTIDE SEQUENCE</scope>
    <source>
        <tissue evidence="2">Young leaves</tissue>
    </source>
</reference>
<keyword evidence="3" id="KW-1185">Reference proteome</keyword>
<dbReference type="SUPFAM" id="SSF56672">
    <property type="entry name" value="DNA/RNA polymerases"/>
    <property type="match status" value="1"/>
</dbReference>
<evidence type="ECO:0000313" key="2">
    <source>
        <dbReference type="EMBL" id="WMV41738.1"/>
    </source>
</evidence>
<dbReference type="InterPro" id="IPR000477">
    <property type="entry name" value="RT_dom"/>
</dbReference>
<dbReference type="EMBL" id="CP133619">
    <property type="protein sequence ID" value="WMV41738.1"/>
    <property type="molecule type" value="Genomic_DNA"/>
</dbReference>
<gene>
    <name evidence="2" type="ORF">MTR67_035123</name>
</gene>
<organism evidence="2 3">
    <name type="scientific">Solanum verrucosum</name>
    <dbReference type="NCBI Taxonomy" id="315347"/>
    <lineage>
        <taxon>Eukaryota</taxon>
        <taxon>Viridiplantae</taxon>
        <taxon>Streptophyta</taxon>
        <taxon>Embryophyta</taxon>
        <taxon>Tracheophyta</taxon>
        <taxon>Spermatophyta</taxon>
        <taxon>Magnoliopsida</taxon>
        <taxon>eudicotyledons</taxon>
        <taxon>Gunneridae</taxon>
        <taxon>Pentapetalae</taxon>
        <taxon>asterids</taxon>
        <taxon>lamiids</taxon>
        <taxon>Solanales</taxon>
        <taxon>Solanaceae</taxon>
        <taxon>Solanoideae</taxon>
        <taxon>Solaneae</taxon>
        <taxon>Solanum</taxon>
    </lineage>
</organism>
<protein>
    <recommendedName>
        <fullName evidence="1">Reverse transcriptase domain-containing protein</fullName>
    </recommendedName>
</protein>
<dbReference type="PANTHER" id="PTHR24559">
    <property type="entry name" value="TRANSPOSON TY3-I GAG-POL POLYPROTEIN"/>
    <property type="match status" value="1"/>
</dbReference>
<evidence type="ECO:0000313" key="3">
    <source>
        <dbReference type="Proteomes" id="UP001234989"/>
    </source>
</evidence>
<dbReference type="Proteomes" id="UP001234989">
    <property type="component" value="Chromosome 8"/>
</dbReference>
<feature type="non-terminal residue" evidence="2">
    <location>
        <position position="1"/>
    </location>
</feature>
<accession>A0AAF0U8Y7</accession>
<evidence type="ECO:0000259" key="1">
    <source>
        <dbReference type="Pfam" id="PF00078"/>
    </source>
</evidence>
<dbReference type="Gene3D" id="3.30.70.270">
    <property type="match status" value="1"/>
</dbReference>
<sequence>VPPKRKIDFGIGLLPDMQPIYIPPYYMALFNKITVKYKYHLSRIDNLCDQLQGVSYFSNIDLRSDYYQLRMKEDDIMKRTFRTRYGHSEFLVMLFGLTNAPPTFMDLLNRVFRQYIDMFVIVFMDDILIYSRSEDEHADHLRILLQVLKEKQVFAKFSKCEFWLRSVAFIGHIIYGKGIDVDPRRRM</sequence>
<proteinExistence type="predicted"/>
<dbReference type="AlphaFoldDB" id="A0AAF0U8Y7"/>